<evidence type="ECO:0000256" key="15">
    <source>
        <dbReference type="ARBA" id="ARBA00030679"/>
    </source>
</evidence>
<keyword evidence="10" id="KW-0479">Metal-binding</keyword>
<feature type="non-terminal residue" evidence="19">
    <location>
        <position position="253"/>
    </location>
</feature>
<feature type="transmembrane region" description="Helical" evidence="17">
    <location>
        <begin position="149"/>
        <end position="168"/>
    </location>
</feature>
<dbReference type="RefSeq" id="WP_048045144.1">
    <property type="nucleotide sequence ID" value="NZ_JJOR01000096.1"/>
</dbReference>
<feature type="domain" description="Oligosaccharyl transferase STT3 N-terminal" evidence="18">
    <location>
        <begin position="35"/>
        <end position="249"/>
    </location>
</feature>
<dbReference type="InterPro" id="IPR003674">
    <property type="entry name" value="Oligo_trans_STT3"/>
</dbReference>
<evidence type="ECO:0000256" key="14">
    <source>
        <dbReference type="ARBA" id="ARBA00023211"/>
    </source>
</evidence>
<evidence type="ECO:0000256" key="12">
    <source>
        <dbReference type="ARBA" id="ARBA00022989"/>
    </source>
</evidence>
<dbReference type="PANTHER" id="PTHR13872">
    <property type="entry name" value="DOLICHYL-DIPHOSPHOOLIGOSACCHARIDE--PROTEIN GLYCOSYLTRANSFERASE SUBUNIT"/>
    <property type="match status" value="1"/>
</dbReference>
<evidence type="ECO:0000256" key="5">
    <source>
        <dbReference type="ARBA" id="ARBA00010810"/>
    </source>
</evidence>
<dbReference type="AlphaFoldDB" id="A0A0F8E605"/>
<keyword evidence="12 17" id="KW-1133">Transmembrane helix</keyword>
<comment type="similarity">
    <text evidence="5">Belongs to the STT3 family.</text>
</comment>
<dbReference type="GO" id="GO:0005886">
    <property type="term" value="C:plasma membrane"/>
    <property type="evidence" value="ECO:0007669"/>
    <property type="project" value="UniProtKB-SubCell"/>
</dbReference>
<evidence type="ECO:0000256" key="10">
    <source>
        <dbReference type="ARBA" id="ARBA00022723"/>
    </source>
</evidence>
<comment type="pathway">
    <text evidence="4">Protein modification; protein glycosylation.</text>
</comment>
<evidence type="ECO:0000256" key="13">
    <source>
        <dbReference type="ARBA" id="ARBA00023136"/>
    </source>
</evidence>
<keyword evidence="13 17" id="KW-0472">Membrane</keyword>
<keyword evidence="8" id="KW-0808">Transferase</keyword>
<dbReference type="Proteomes" id="UP000034142">
    <property type="component" value="Unassembled WGS sequence"/>
</dbReference>
<feature type="transmembrane region" description="Helical" evidence="17">
    <location>
        <begin position="174"/>
        <end position="195"/>
    </location>
</feature>
<feature type="transmembrane region" description="Helical" evidence="17">
    <location>
        <begin position="21"/>
        <end position="37"/>
    </location>
</feature>
<dbReference type="UniPathway" id="UPA00378"/>
<evidence type="ECO:0000256" key="4">
    <source>
        <dbReference type="ARBA" id="ARBA00004922"/>
    </source>
</evidence>
<evidence type="ECO:0000256" key="3">
    <source>
        <dbReference type="ARBA" id="ARBA00004651"/>
    </source>
</evidence>
<evidence type="ECO:0000259" key="18">
    <source>
        <dbReference type="Pfam" id="PF02516"/>
    </source>
</evidence>
<proteinExistence type="inferred from homology"/>
<comment type="catalytic activity">
    <reaction evidence="16">
        <text>an archaeal dolichyl phosphooligosaccharide + [protein]-L-asparagine = an archaeal dolichyl phosphate + a glycoprotein with the oligosaccharide chain attached by N-beta-D-glycosyl linkage to a protein L-asparagine.</text>
        <dbReference type="EC" id="2.4.99.21"/>
    </reaction>
</comment>
<dbReference type="InterPro" id="IPR048307">
    <property type="entry name" value="STT3_N"/>
</dbReference>
<evidence type="ECO:0000313" key="19">
    <source>
        <dbReference type="EMBL" id="KKG03405.1"/>
    </source>
</evidence>
<evidence type="ECO:0000256" key="11">
    <source>
        <dbReference type="ARBA" id="ARBA00022842"/>
    </source>
</evidence>
<sequence length="253" mass="28685">MNSENHPATTFKSRIKSSLPYTLAVAIIGFVSLWVRMRPYDHVFLSNGFVKFTSNDPWYHIRTLNVLLENYPQRMFFNPMTNYPYGSYIHFGPLYDQMMAITSLILGLGSPSQDLINTVGAYFPAVLGALTVIPVYYIGKYLGGRKTGILAAVFIAFAPGQFLSRSLIGFTDHHVAESLFSTFFMMFFMLAIITAKKKNLRFEDLFNKNFNVVKEPLIYSIIAGVMYSAYQLSWPGASLFLFIALVYAVVQYI</sequence>
<organism evidence="19 20">
    <name type="scientific">Methanosarcina mazei</name>
    <name type="common">Methanosarcina frisia</name>
    <dbReference type="NCBI Taxonomy" id="2209"/>
    <lineage>
        <taxon>Archaea</taxon>
        <taxon>Methanobacteriati</taxon>
        <taxon>Methanobacteriota</taxon>
        <taxon>Stenosarchaea group</taxon>
        <taxon>Methanomicrobia</taxon>
        <taxon>Methanosarcinales</taxon>
        <taxon>Methanosarcinaceae</taxon>
        <taxon>Methanosarcina</taxon>
    </lineage>
</organism>
<evidence type="ECO:0000313" key="20">
    <source>
        <dbReference type="Proteomes" id="UP000034142"/>
    </source>
</evidence>
<protein>
    <recommendedName>
        <fullName evidence="6">dolichyl-phosphooligosaccharide-protein glycotransferase</fullName>
        <ecNumber evidence="6">2.4.99.21</ecNumber>
    </recommendedName>
    <alternativeName>
        <fullName evidence="15">Oligosaccharyl transferase</fullName>
    </alternativeName>
</protein>
<name>A0A0F8E605_METMZ</name>
<comment type="cofactor">
    <cofactor evidence="1">
        <name>Mn(2+)</name>
        <dbReference type="ChEBI" id="CHEBI:29035"/>
    </cofactor>
</comment>
<evidence type="ECO:0000256" key="8">
    <source>
        <dbReference type="ARBA" id="ARBA00022679"/>
    </source>
</evidence>
<dbReference type="EMBL" id="JJOR01000096">
    <property type="protein sequence ID" value="KKG03405.1"/>
    <property type="molecule type" value="Genomic_DNA"/>
</dbReference>
<dbReference type="EC" id="2.4.99.21" evidence="6"/>
<evidence type="ECO:0000256" key="17">
    <source>
        <dbReference type="SAM" id="Phobius"/>
    </source>
</evidence>
<comment type="subcellular location">
    <subcellularLocation>
        <location evidence="3">Cell membrane</location>
        <topology evidence="3">Multi-pass membrane protein</topology>
    </subcellularLocation>
</comment>
<comment type="cofactor">
    <cofactor evidence="2">
        <name>Mg(2+)</name>
        <dbReference type="ChEBI" id="CHEBI:18420"/>
    </cofactor>
</comment>
<evidence type="ECO:0000256" key="9">
    <source>
        <dbReference type="ARBA" id="ARBA00022692"/>
    </source>
</evidence>
<feature type="transmembrane region" description="Helical" evidence="17">
    <location>
        <begin position="119"/>
        <end position="137"/>
    </location>
</feature>
<dbReference type="GO" id="GO:0046872">
    <property type="term" value="F:metal ion binding"/>
    <property type="evidence" value="ECO:0007669"/>
    <property type="project" value="UniProtKB-KW"/>
</dbReference>
<accession>A0A0F8E605</accession>
<dbReference type="GO" id="GO:0004576">
    <property type="term" value="F:oligosaccharyl transferase activity"/>
    <property type="evidence" value="ECO:0007669"/>
    <property type="project" value="InterPro"/>
</dbReference>
<comment type="caution">
    <text evidence="19">The sequence shown here is derived from an EMBL/GenBank/DDBJ whole genome shotgun (WGS) entry which is preliminary data.</text>
</comment>
<evidence type="ECO:0000256" key="16">
    <source>
        <dbReference type="ARBA" id="ARBA00034066"/>
    </source>
</evidence>
<keyword evidence="14" id="KW-0464">Manganese</keyword>
<dbReference type="Pfam" id="PF02516">
    <property type="entry name" value="STT3"/>
    <property type="match status" value="1"/>
</dbReference>
<feature type="transmembrane region" description="Helical" evidence="17">
    <location>
        <begin position="216"/>
        <end position="249"/>
    </location>
</feature>
<reference evidence="19 20" key="1">
    <citation type="journal article" date="2015" name="ISME J.">
        <title>Genomic and phenotypic differentiation among Methanosarcina mazei populations from Columbia River sediment.</title>
        <authorList>
            <person name="Youngblut N.D."/>
            <person name="Wirth J.S."/>
            <person name="Henriksen J.R."/>
            <person name="Smith M."/>
            <person name="Simon H."/>
            <person name="Metcalf W.W."/>
            <person name="Whitaker R.J."/>
        </authorList>
    </citation>
    <scope>NUCLEOTIDE SEQUENCE [LARGE SCALE GENOMIC DNA]</scope>
    <source>
        <strain evidence="19 20">2.F.A.2.3</strain>
    </source>
</reference>
<keyword evidence="9 17" id="KW-0812">Transmembrane</keyword>
<gene>
    <name evidence="19" type="ORF">DU31_03465</name>
</gene>
<keyword evidence="7" id="KW-0328">Glycosyltransferase</keyword>
<keyword evidence="11" id="KW-0460">Magnesium</keyword>
<evidence type="ECO:0000256" key="6">
    <source>
        <dbReference type="ARBA" id="ARBA00012602"/>
    </source>
</evidence>
<dbReference type="PANTHER" id="PTHR13872:SF1">
    <property type="entry name" value="DOLICHYL-DIPHOSPHOOLIGOSACCHARIDE--PROTEIN GLYCOSYLTRANSFERASE SUBUNIT STT3B"/>
    <property type="match status" value="1"/>
</dbReference>
<evidence type="ECO:0000256" key="1">
    <source>
        <dbReference type="ARBA" id="ARBA00001936"/>
    </source>
</evidence>
<evidence type="ECO:0000256" key="2">
    <source>
        <dbReference type="ARBA" id="ARBA00001946"/>
    </source>
</evidence>
<evidence type="ECO:0000256" key="7">
    <source>
        <dbReference type="ARBA" id="ARBA00022676"/>
    </source>
</evidence>